<organism evidence="1 2">
    <name type="scientific">Lentinus tigrinus ALCF2SS1-6</name>
    <dbReference type="NCBI Taxonomy" id="1328759"/>
    <lineage>
        <taxon>Eukaryota</taxon>
        <taxon>Fungi</taxon>
        <taxon>Dikarya</taxon>
        <taxon>Basidiomycota</taxon>
        <taxon>Agaricomycotina</taxon>
        <taxon>Agaricomycetes</taxon>
        <taxon>Polyporales</taxon>
        <taxon>Polyporaceae</taxon>
        <taxon>Lentinus</taxon>
    </lineage>
</organism>
<gene>
    <name evidence="1" type="ORF">L227DRAFT_610923</name>
</gene>
<name>A0A5C2SCF3_9APHY</name>
<keyword evidence="2" id="KW-1185">Reference proteome</keyword>
<dbReference type="AlphaFoldDB" id="A0A5C2SCF3"/>
<sequence length="115" mass="13120">MVPPLGAHENALNNVDILAIILQELAFDADTQELRLNTACVACVSQTFAYVALPLAWRRVHDLFSLWNLLLPDDVPQKSPSYLAKRKNFGHRIQLINIVKGAKVYHEAARWRRFL</sequence>
<dbReference type="EMBL" id="ML122264">
    <property type="protein sequence ID" value="RPD60834.1"/>
    <property type="molecule type" value="Genomic_DNA"/>
</dbReference>
<protein>
    <submittedName>
        <fullName evidence="1">Uncharacterized protein</fullName>
    </submittedName>
</protein>
<dbReference type="STRING" id="1328759.A0A5C2SCF3"/>
<accession>A0A5C2SCF3</accession>
<dbReference type="Proteomes" id="UP000313359">
    <property type="component" value="Unassembled WGS sequence"/>
</dbReference>
<reference evidence="1" key="1">
    <citation type="journal article" date="2018" name="Genome Biol. Evol.">
        <title>Genomics and development of Lentinus tigrinus, a white-rot wood-decaying mushroom with dimorphic fruiting bodies.</title>
        <authorList>
            <person name="Wu B."/>
            <person name="Xu Z."/>
            <person name="Knudson A."/>
            <person name="Carlson A."/>
            <person name="Chen N."/>
            <person name="Kovaka S."/>
            <person name="LaButti K."/>
            <person name="Lipzen A."/>
            <person name="Pennachio C."/>
            <person name="Riley R."/>
            <person name="Schakwitz W."/>
            <person name="Umezawa K."/>
            <person name="Ohm R.A."/>
            <person name="Grigoriev I.V."/>
            <person name="Nagy L.G."/>
            <person name="Gibbons J."/>
            <person name="Hibbett D."/>
        </authorList>
    </citation>
    <scope>NUCLEOTIDE SEQUENCE [LARGE SCALE GENOMIC DNA]</scope>
    <source>
        <strain evidence="1">ALCF2SS1-6</strain>
    </source>
</reference>
<proteinExistence type="predicted"/>
<evidence type="ECO:0000313" key="2">
    <source>
        <dbReference type="Proteomes" id="UP000313359"/>
    </source>
</evidence>
<evidence type="ECO:0000313" key="1">
    <source>
        <dbReference type="EMBL" id="RPD60834.1"/>
    </source>
</evidence>